<dbReference type="Pfam" id="PF04865">
    <property type="entry name" value="Baseplate_J"/>
    <property type="match status" value="1"/>
</dbReference>
<dbReference type="InterPro" id="IPR006949">
    <property type="entry name" value="Barrel_Baseplate_J-like"/>
</dbReference>
<evidence type="ECO:0000259" key="2">
    <source>
        <dbReference type="Pfam" id="PF26078"/>
    </source>
</evidence>
<accession>A0A892ZEN9</accession>
<proteinExistence type="predicted"/>
<dbReference type="InterPro" id="IPR014507">
    <property type="entry name" value="Baseplate_assembly_J_pred"/>
</dbReference>
<dbReference type="PIRSF" id="PIRSF020481">
    <property type="entry name" value="BAP"/>
    <property type="match status" value="1"/>
</dbReference>
<reference evidence="4" key="1">
    <citation type="submission" date="2021-02" db="EMBL/GenBank/DDBJ databases">
        <title>Neisseriaceae sp. 26B isolated from the cloaca of a Common Toad-headed Turtle (Mesoclemmys nasuta).</title>
        <authorList>
            <person name="Spergser J."/>
            <person name="Busse H.-J."/>
        </authorList>
    </citation>
    <scope>NUCLEOTIDE SEQUENCE</scope>
    <source>
        <strain evidence="4">26B</strain>
    </source>
</reference>
<protein>
    <submittedName>
        <fullName evidence="4">Baseplate J/gp47 family protein</fullName>
    </submittedName>
</protein>
<gene>
    <name evidence="5" type="ORF">JQU52_01025</name>
    <name evidence="4" type="ORF">JQU52_10060</name>
</gene>
<dbReference type="Proteomes" id="UP000653156">
    <property type="component" value="Chromosome"/>
</dbReference>
<dbReference type="EMBL" id="CP069798">
    <property type="protein sequence ID" value="QRQ82061.1"/>
    <property type="molecule type" value="Genomic_DNA"/>
</dbReference>
<dbReference type="PANTHER" id="PTHR35862:SF1">
    <property type="entry name" value="FELS-2 PROPHAGE PROTEIN"/>
    <property type="match status" value="1"/>
</dbReference>
<name>A0A892ZEN9_9NEIS</name>
<evidence type="ECO:0000313" key="6">
    <source>
        <dbReference type="Proteomes" id="UP000653156"/>
    </source>
</evidence>
<dbReference type="InterPro" id="IPR058531">
    <property type="entry name" value="Baseplate_J_M"/>
</dbReference>
<keyword evidence="6" id="KW-1185">Reference proteome</keyword>
<feature type="domain" description="Baseplate protein J-like barrel" evidence="1">
    <location>
        <begin position="99"/>
        <end position="186"/>
    </location>
</feature>
<dbReference type="InterPro" id="IPR058530">
    <property type="entry name" value="Baseplate_J-like_C"/>
</dbReference>
<dbReference type="InterPro" id="IPR052726">
    <property type="entry name" value="Phage_Baseplate_Hub"/>
</dbReference>
<organism evidence="4 6">
    <name type="scientific">Paralysiella testudinis</name>
    <dbReference type="NCBI Taxonomy" id="2809020"/>
    <lineage>
        <taxon>Bacteria</taxon>
        <taxon>Pseudomonadati</taxon>
        <taxon>Pseudomonadota</taxon>
        <taxon>Betaproteobacteria</taxon>
        <taxon>Neisseriales</taxon>
        <taxon>Neisseriaceae</taxon>
        <taxon>Paralysiella</taxon>
    </lineage>
</organism>
<evidence type="ECO:0000259" key="1">
    <source>
        <dbReference type="Pfam" id="PF04865"/>
    </source>
</evidence>
<dbReference type="KEGG" id="ptes:JQU52_01025"/>
<dbReference type="PANTHER" id="PTHR35862">
    <property type="entry name" value="FELS-2 PROPHAGE PROTEIN"/>
    <property type="match status" value="1"/>
</dbReference>
<feature type="domain" description="Baseplate J-like central" evidence="2">
    <location>
        <begin position="208"/>
        <end position="284"/>
    </location>
</feature>
<dbReference type="AlphaFoldDB" id="A0A892ZEN9"/>
<sequence>MDLNKLPRENVKVVDDDLATVLAATIADYEARSGKVLQPAHIERLLINTFAYRETLARQQMNEAYRQQHPRFATGLMLDLCGDDVNTPRLAAQPALTTLRFSAEIAGQAQVFIAAGSRVSVGDVMFATREGGTLSAAQKQLDLLAACTVPGISGNGWSAGQINTVVDSLHPTIAVKAANITVPSGGVDIEGDDAYRQRILLAPESFSVAGPVGAYQYWARQVSPAIVDVHVANDTDSTGAPIGGTVAVSILTKDGLPGDELLGAVQTALSAERLRPLCDKVVVRPPAPVDYSVNATLTLFSGSNPAEVLAAANAAWAAYEAGRRHRLGADIVPLHIQAALRVAGVYNVSTPGLALTTVAPNQWARCTRINITAAAEQVDG</sequence>
<evidence type="ECO:0000259" key="3">
    <source>
        <dbReference type="Pfam" id="PF26079"/>
    </source>
</evidence>
<dbReference type="KEGG" id="ptes:JQU52_10060"/>
<evidence type="ECO:0000313" key="5">
    <source>
        <dbReference type="EMBL" id="QRQ82061.1"/>
    </source>
</evidence>
<feature type="domain" description="Baseplate J-like C-terminal" evidence="3">
    <location>
        <begin position="291"/>
        <end position="371"/>
    </location>
</feature>
<dbReference type="Pfam" id="PF26078">
    <property type="entry name" value="Baseplate_J_M"/>
    <property type="match status" value="1"/>
</dbReference>
<dbReference type="Pfam" id="PF26079">
    <property type="entry name" value="Baseplate_J_C"/>
    <property type="match status" value="1"/>
</dbReference>
<dbReference type="RefSeq" id="WP_230338355.1">
    <property type="nucleotide sequence ID" value="NZ_CP069798.1"/>
</dbReference>
<evidence type="ECO:0000313" key="4">
    <source>
        <dbReference type="EMBL" id="QRQ81070.1"/>
    </source>
</evidence>
<dbReference type="EMBL" id="CP069798">
    <property type="protein sequence ID" value="QRQ81070.1"/>
    <property type="molecule type" value="Genomic_DNA"/>
</dbReference>